<dbReference type="GO" id="GO:0006366">
    <property type="term" value="P:transcription by RNA polymerase II"/>
    <property type="evidence" value="ECO:0007669"/>
    <property type="project" value="InterPro"/>
</dbReference>
<sequence length="450" mass="48449">MKPGSSGFPEHKKRSKFSAFKQKRHGIQPDVKGPEVFLSSSGQPLRPSDHVSGTTPASRGFHADEKESIHRENNQMLASMSPQEIERARQELFGGLDQSTLEMLLRRANLDQDANTFTIPLDEPQPILETTSTHATPTDAVPETRPDDTSIDTTPNTRRDKDVAEPRTVSADTLASIPPQPHIPSEADKPDHLPPGATQPNPNPNPNPGHDAAADDDSAPSIPPAEYIIEPPSAADGEGGGDGGAHWPRARQPADLDPADPDFLQNLHAKYFPSLPADPSKLAWMAPLPTPGSPADLDSPYHPGQGSLPVSALRFDFRGALLPPRVSRALPVSAGLHHHGEAPEAAGYTVRELARLARSAVPGQRCLAYQTLGRLLYRLGAGAFGTAAYDSLAVGIWRQVEDGAVLRSLYDEIEAGEAGRGRGHRSARAFATEAIWLFEKGGWKQKLQKA</sequence>
<protein>
    <submittedName>
        <fullName evidence="5">Putative transcription factor protein</fullName>
    </submittedName>
</protein>
<accession>A0A1S7UNJ6</accession>
<dbReference type="InterPro" id="IPR013929">
    <property type="entry name" value="RPAP1_C"/>
</dbReference>
<keyword evidence="6" id="KW-1185">Reference proteome</keyword>
<dbReference type="InterPro" id="IPR013930">
    <property type="entry name" value="RPAP1_N"/>
</dbReference>
<evidence type="ECO:0000259" key="4">
    <source>
        <dbReference type="Pfam" id="PF08621"/>
    </source>
</evidence>
<feature type="compositionally biased region" description="Low complexity" evidence="2">
    <location>
        <begin position="250"/>
        <end position="262"/>
    </location>
</feature>
<feature type="region of interest" description="Disordered" evidence="2">
    <location>
        <begin position="118"/>
        <end position="262"/>
    </location>
</feature>
<evidence type="ECO:0000256" key="1">
    <source>
        <dbReference type="ARBA" id="ARBA00009953"/>
    </source>
</evidence>
<dbReference type="Pfam" id="PF08620">
    <property type="entry name" value="RPAP1_C"/>
    <property type="match status" value="1"/>
</dbReference>
<feature type="domain" description="RPAP1 C-terminal" evidence="3">
    <location>
        <begin position="313"/>
        <end position="379"/>
    </location>
</feature>
<dbReference type="Proteomes" id="UP000054516">
    <property type="component" value="Unassembled WGS sequence"/>
</dbReference>
<dbReference type="Pfam" id="PF08621">
    <property type="entry name" value="RPAP1_N"/>
    <property type="match status" value="1"/>
</dbReference>
<organism evidence="5">
    <name type="scientific">Rosellinia necatrix</name>
    <name type="common">White root-rot fungus</name>
    <dbReference type="NCBI Taxonomy" id="77044"/>
    <lineage>
        <taxon>Eukaryota</taxon>
        <taxon>Fungi</taxon>
        <taxon>Dikarya</taxon>
        <taxon>Ascomycota</taxon>
        <taxon>Pezizomycotina</taxon>
        <taxon>Sordariomycetes</taxon>
        <taxon>Xylariomycetidae</taxon>
        <taxon>Xylariales</taxon>
        <taxon>Xylariaceae</taxon>
        <taxon>Rosellinia</taxon>
    </lineage>
</organism>
<gene>
    <name evidence="5" type="ORF">SAMD00023353_3900430</name>
</gene>
<dbReference type="InterPro" id="IPR039913">
    <property type="entry name" value="RPAP1/Rba50"/>
</dbReference>
<dbReference type="OrthoDB" id="348201at2759"/>
<dbReference type="PANTHER" id="PTHR21483">
    <property type="entry name" value="RNA POLYMERASE II-ASSOCIATED PROTEIN 1"/>
    <property type="match status" value="1"/>
</dbReference>
<dbReference type="AlphaFoldDB" id="A0A1S7UNJ6"/>
<evidence type="ECO:0000313" key="5">
    <source>
        <dbReference type="EMBL" id="GAP85007.2"/>
    </source>
</evidence>
<evidence type="ECO:0000313" key="6">
    <source>
        <dbReference type="Proteomes" id="UP000054516"/>
    </source>
</evidence>
<dbReference type="PANTHER" id="PTHR21483:SF18">
    <property type="entry name" value="RNA POLYMERASE II-ASSOCIATED PROTEIN 1"/>
    <property type="match status" value="1"/>
</dbReference>
<evidence type="ECO:0000259" key="3">
    <source>
        <dbReference type="Pfam" id="PF08620"/>
    </source>
</evidence>
<name>A0A1S7UNJ6_ROSNE</name>
<dbReference type="STRING" id="77044.A0A1S7UNJ6"/>
<feature type="compositionally biased region" description="Basic residues" evidence="2">
    <location>
        <begin position="11"/>
        <end position="26"/>
    </location>
</feature>
<reference evidence="5" key="1">
    <citation type="submission" date="2016-03" db="EMBL/GenBank/DDBJ databases">
        <title>Draft genome sequence of Rosellinia necatrix.</title>
        <authorList>
            <person name="Kanematsu S."/>
        </authorList>
    </citation>
    <scope>NUCLEOTIDE SEQUENCE [LARGE SCALE GENOMIC DNA]</scope>
    <source>
        <strain evidence="5">W97</strain>
    </source>
</reference>
<dbReference type="OMA" id="DQESPYY"/>
<comment type="similarity">
    <text evidence="1">Belongs to the RPAP1 family.</text>
</comment>
<proteinExistence type="inferred from homology"/>
<evidence type="ECO:0000256" key="2">
    <source>
        <dbReference type="SAM" id="MobiDB-lite"/>
    </source>
</evidence>
<feature type="region of interest" description="Disordered" evidence="2">
    <location>
        <begin position="1"/>
        <end position="65"/>
    </location>
</feature>
<dbReference type="EMBL" id="DF977484">
    <property type="protein sequence ID" value="GAP85007.2"/>
    <property type="molecule type" value="Genomic_DNA"/>
</dbReference>
<feature type="domain" description="RPAP1 N-terminal" evidence="4">
    <location>
        <begin position="67"/>
        <end position="111"/>
    </location>
</feature>